<comment type="caution">
    <text evidence="2">The sequence shown here is derived from an EMBL/GenBank/DDBJ whole genome shotgun (WGS) entry which is preliminary data.</text>
</comment>
<dbReference type="AlphaFoldDB" id="A0A6L8UVP8"/>
<dbReference type="InterPro" id="IPR050789">
    <property type="entry name" value="Diverse_Enzym_Activities"/>
</dbReference>
<dbReference type="Pfam" id="PF00144">
    <property type="entry name" value="Beta-lactamase"/>
    <property type="match status" value="1"/>
</dbReference>
<name>A0A6L8UVP8_9BACL</name>
<evidence type="ECO:0000313" key="3">
    <source>
        <dbReference type="Proteomes" id="UP000481087"/>
    </source>
</evidence>
<feature type="domain" description="Beta-lactamase-related" evidence="1">
    <location>
        <begin position="16"/>
        <end position="387"/>
    </location>
</feature>
<keyword evidence="2" id="KW-0378">Hydrolase</keyword>
<dbReference type="GO" id="GO:0016787">
    <property type="term" value="F:hydrolase activity"/>
    <property type="evidence" value="ECO:0007669"/>
    <property type="project" value="UniProtKB-KW"/>
</dbReference>
<dbReference type="EMBL" id="WTUZ01000010">
    <property type="protein sequence ID" value="MZQ81199.1"/>
    <property type="molecule type" value="Genomic_DNA"/>
</dbReference>
<evidence type="ECO:0000313" key="2">
    <source>
        <dbReference type="EMBL" id="MZQ81199.1"/>
    </source>
</evidence>
<protein>
    <submittedName>
        <fullName evidence="2">Serine hydrolase</fullName>
    </submittedName>
</protein>
<dbReference type="InterPro" id="IPR012338">
    <property type="entry name" value="Beta-lactam/transpept-like"/>
</dbReference>
<reference evidence="2 3" key="1">
    <citation type="submission" date="2019-12" db="EMBL/GenBank/DDBJ databases">
        <title>Paenibacillus sp. nov. sp. isolated from soil.</title>
        <authorList>
            <person name="Kim J."/>
            <person name="Jeong S.E."/>
            <person name="Jung H.S."/>
            <person name="Jeon C.O."/>
        </authorList>
    </citation>
    <scope>NUCLEOTIDE SEQUENCE [LARGE SCALE GENOMIC DNA]</scope>
    <source>
        <strain evidence="2 3">5J-6</strain>
    </source>
</reference>
<dbReference type="InterPro" id="IPR001466">
    <property type="entry name" value="Beta-lactam-related"/>
</dbReference>
<dbReference type="RefSeq" id="WP_161405507.1">
    <property type="nucleotide sequence ID" value="NZ_WTUZ01000010.1"/>
</dbReference>
<dbReference type="PANTHER" id="PTHR43283">
    <property type="entry name" value="BETA-LACTAMASE-RELATED"/>
    <property type="match status" value="1"/>
</dbReference>
<dbReference type="SUPFAM" id="SSF56601">
    <property type="entry name" value="beta-lactamase/transpeptidase-like"/>
    <property type="match status" value="1"/>
</dbReference>
<evidence type="ECO:0000259" key="1">
    <source>
        <dbReference type="Pfam" id="PF00144"/>
    </source>
</evidence>
<keyword evidence="3" id="KW-1185">Reference proteome</keyword>
<proteinExistence type="predicted"/>
<dbReference type="Gene3D" id="3.40.710.10">
    <property type="entry name" value="DD-peptidase/beta-lactamase superfamily"/>
    <property type="match status" value="1"/>
</dbReference>
<accession>A0A6L8UVP8</accession>
<dbReference type="PANTHER" id="PTHR43283:SF3">
    <property type="entry name" value="BETA-LACTAMASE FAMILY PROTEIN (AFU_ORTHOLOGUE AFUA_5G07500)"/>
    <property type="match status" value="1"/>
</dbReference>
<dbReference type="Proteomes" id="UP000481087">
    <property type="component" value="Unassembled WGS sequence"/>
</dbReference>
<sequence length="410" mass="46316">MQKTGFSETRLRRLSEVLQGYVDREEIAGAVTIVHRKGEEAYSDAIGWQDKEARIPAQRDTLFRIMSMTKPITAVAALLLVEEGKMRLFDPVHAWLPEFASLVVLRDPKGRLDDVVPLDRPITLHDLLTSRFGTGWDDHQLQSEVMKLLPAPVAMPLGAQHAEVHLEPDSWMKRLAELPLLYQPGTRFLYHIAHEVLGVLIARVSGQTLDEFFRERIFEPLGMRDTYFTIPREKQGRLSVAYAPKDGGGLLELERPESTGWAEIPLFLSGGAGLISTADDYLRFGRMLLGYGELDKVRILSRRSVEAMITDHLTPEQHAHPFFDETDYDGSMMWTNKGYGYGVSVRTRQIGIGPSEGAFFWPGALGSTWIADPREELMATLMIQLRGAMLPKNSMIAHDFWTMIYQAMTD</sequence>
<gene>
    <name evidence="2" type="ORF">GQF01_03565</name>
</gene>
<organism evidence="2 3">
    <name type="scientific">Paenibacillus silvestris</name>
    <dbReference type="NCBI Taxonomy" id="2606219"/>
    <lineage>
        <taxon>Bacteria</taxon>
        <taxon>Bacillati</taxon>
        <taxon>Bacillota</taxon>
        <taxon>Bacilli</taxon>
        <taxon>Bacillales</taxon>
        <taxon>Paenibacillaceae</taxon>
        <taxon>Paenibacillus</taxon>
    </lineage>
</organism>